<organism evidence="2 3">
    <name type="scientific">Steinernema carpocapsae</name>
    <name type="common">Entomopathogenic nematode</name>
    <dbReference type="NCBI Taxonomy" id="34508"/>
    <lineage>
        <taxon>Eukaryota</taxon>
        <taxon>Metazoa</taxon>
        <taxon>Ecdysozoa</taxon>
        <taxon>Nematoda</taxon>
        <taxon>Chromadorea</taxon>
        <taxon>Rhabditida</taxon>
        <taxon>Tylenchina</taxon>
        <taxon>Panagrolaimomorpha</taxon>
        <taxon>Strongyloidoidea</taxon>
        <taxon>Steinernematidae</taxon>
        <taxon>Steinernema</taxon>
    </lineage>
</organism>
<keyword evidence="1" id="KW-0812">Transmembrane</keyword>
<accession>A0A4V6A052</accession>
<comment type="caution">
    <text evidence="2">The sequence shown here is derived from an EMBL/GenBank/DDBJ whole genome shotgun (WGS) entry which is preliminary data.</text>
</comment>
<sequence>MLITAVSVVITVNIFISLLECYLMHENKISTVTFVFVFAQLLVSGILWTGKRNRSVILLKLFSGFQGFFIAICSVALVFCLYSQICMSSFMSYNGYKSREQERARMFLLIYTLMIVCHIVIASISLYTINKLIKYWLKAGNSDLESIDL</sequence>
<dbReference type="Proteomes" id="UP000298663">
    <property type="component" value="Unassembled WGS sequence"/>
</dbReference>
<reference evidence="2 3" key="1">
    <citation type="journal article" date="2015" name="Genome Biol.">
        <title>Comparative genomics of Steinernema reveals deeply conserved gene regulatory networks.</title>
        <authorList>
            <person name="Dillman A.R."/>
            <person name="Macchietto M."/>
            <person name="Porter C.F."/>
            <person name="Rogers A."/>
            <person name="Williams B."/>
            <person name="Antoshechkin I."/>
            <person name="Lee M.M."/>
            <person name="Goodwin Z."/>
            <person name="Lu X."/>
            <person name="Lewis E.E."/>
            <person name="Goodrich-Blair H."/>
            <person name="Stock S.P."/>
            <person name="Adams B.J."/>
            <person name="Sternberg P.W."/>
            <person name="Mortazavi A."/>
        </authorList>
    </citation>
    <scope>NUCLEOTIDE SEQUENCE [LARGE SCALE GENOMIC DNA]</scope>
    <source>
        <strain evidence="2 3">ALL</strain>
    </source>
</reference>
<keyword evidence="3" id="KW-1185">Reference proteome</keyword>
<reference evidence="2 3" key="2">
    <citation type="journal article" date="2019" name="G3 (Bethesda)">
        <title>Hybrid Assembly of the Genome of the Entomopathogenic Nematode Steinernema carpocapsae Identifies the X-Chromosome.</title>
        <authorList>
            <person name="Serra L."/>
            <person name="Macchietto M."/>
            <person name="Macias-Munoz A."/>
            <person name="McGill C.J."/>
            <person name="Rodriguez I.M."/>
            <person name="Rodriguez B."/>
            <person name="Murad R."/>
            <person name="Mortazavi A."/>
        </authorList>
    </citation>
    <scope>NUCLEOTIDE SEQUENCE [LARGE SCALE GENOMIC DNA]</scope>
    <source>
        <strain evidence="2 3">ALL</strain>
    </source>
</reference>
<keyword evidence="1" id="KW-0472">Membrane</keyword>
<feature type="transmembrane region" description="Helical" evidence="1">
    <location>
        <begin position="61"/>
        <end position="85"/>
    </location>
</feature>
<dbReference type="EMBL" id="AZBU02000007">
    <property type="protein sequence ID" value="TKR70145.1"/>
    <property type="molecule type" value="Genomic_DNA"/>
</dbReference>
<feature type="transmembrane region" description="Helical" evidence="1">
    <location>
        <begin position="31"/>
        <end position="49"/>
    </location>
</feature>
<proteinExistence type="predicted"/>
<feature type="transmembrane region" description="Helical" evidence="1">
    <location>
        <begin position="6"/>
        <end position="24"/>
    </location>
</feature>
<keyword evidence="1" id="KW-1133">Transmembrane helix</keyword>
<evidence type="ECO:0000256" key="1">
    <source>
        <dbReference type="SAM" id="Phobius"/>
    </source>
</evidence>
<protein>
    <submittedName>
        <fullName evidence="2">Uncharacterized protein</fullName>
    </submittedName>
</protein>
<name>A0A4V6A052_STECR</name>
<feature type="transmembrane region" description="Helical" evidence="1">
    <location>
        <begin position="106"/>
        <end position="129"/>
    </location>
</feature>
<dbReference type="AlphaFoldDB" id="A0A4V6A052"/>
<gene>
    <name evidence="2" type="ORF">L596_022203</name>
</gene>
<evidence type="ECO:0000313" key="2">
    <source>
        <dbReference type="EMBL" id="TKR70145.1"/>
    </source>
</evidence>
<evidence type="ECO:0000313" key="3">
    <source>
        <dbReference type="Proteomes" id="UP000298663"/>
    </source>
</evidence>